<dbReference type="InParanoid" id="A0A1D3CZS9"/>
<keyword evidence="3" id="KW-1185">Reference proteome</keyword>
<dbReference type="VEuPathDB" id="ToxoDB:cyc_07054"/>
<feature type="compositionally biased region" description="Polar residues" evidence="1">
    <location>
        <begin position="535"/>
        <end position="553"/>
    </location>
</feature>
<dbReference type="VEuPathDB" id="ToxoDB:LOC34623090"/>
<dbReference type="AlphaFoldDB" id="A0A1D3CZS9"/>
<reference evidence="2 3" key="1">
    <citation type="journal article" date="2016" name="BMC Genomics">
        <title>Comparative genomics reveals Cyclospora cayetanensis possesses coccidia-like metabolism and invasion components but unique surface antigens.</title>
        <authorList>
            <person name="Liu S."/>
            <person name="Wang L."/>
            <person name="Zheng H."/>
            <person name="Xu Z."/>
            <person name="Roellig D.M."/>
            <person name="Li N."/>
            <person name="Frace M.A."/>
            <person name="Tang K."/>
            <person name="Arrowood M.J."/>
            <person name="Moss D.M."/>
            <person name="Zhang L."/>
            <person name="Feng Y."/>
            <person name="Xiao L."/>
        </authorList>
    </citation>
    <scope>NUCLEOTIDE SEQUENCE [LARGE SCALE GENOMIC DNA]</scope>
    <source>
        <strain evidence="2 3">CHN_HEN01</strain>
    </source>
</reference>
<dbReference type="InterPro" id="IPR022086">
    <property type="entry name" value="IMCp"/>
</dbReference>
<dbReference type="EMBL" id="JROU02001381">
    <property type="protein sequence ID" value="OEH76659.1"/>
    <property type="molecule type" value="Genomic_DNA"/>
</dbReference>
<evidence type="ECO:0000256" key="1">
    <source>
        <dbReference type="SAM" id="MobiDB-lite"/>
    </source>
</evidence>
<sequence length="553" mass="61406">MSQGNSGCGTSMFCGSVTCGDGEVEREPVERTHIRLQADQPVVAVPVYQEIQKRDKYIEVPQVEVRDSIVPKVYNQSAVHDVPRVQVACGERGVAIEKETIVEKDVDVPVRVGYAPHFVPKWDIREVPRPVPKYEGEQQVIEVEVPQIEYKDTYVEKEVVVDIQEKIVPKVTEVVKEVEVMQYEWKEKYQDVPVYKYVPKFDVELECPPPLIVPYPETRYVHDEPQTSSPFCRWSACCTQVHQEPHIRTVETAVRTEQQRLYPGSAQLTEAKLNYPMDQNFAADFQKQYTQEHVLRSGSGVQGPIRQATLSQLTPGPVYPRPTPQVGAADQQKSGARLNEKKPSFWSWLTGKKEEEPETTSAAGKFGYPEHMPSDFASAFQNQGTSETGAATPTPKDLEEISEAKDKASDELEPSVVYRGSVNKPPEYGGELDPISFKLHAIEIHQFVPLPNVETPEFVKALSEGITTSDVSGLEKFFGGQVPAGWADPDVTGIPAPTMSDILTGNAQNVAMMNPLVCQLSSQFAKQGFVPGGTQEVTQPGGSFRRNSSQAQA</sequence>
<feature type="region of interest" description="Disordered" evidence="1">
    <location>
        <begin position="312"/>
        <end position="341"/>
    </location>
</feature>
<dbReference type="Proteomes" id="UP000095192">
    <property type="component" value="Unassembled WGS sequence"/>
</dbReference>
<comment type="caution">
    <text evidence="2">The sequence shown here is derived from an EMBL/GenBank/DDBJ whole genome shotgun (WGS) entry which is preliminary data.</text>
</comment>
<name>A0A1D3CZS9_9EIME</name>
<evidence type="ECO:0000313" key="2">
    <source>
        <dbReference type="EMBL" id="OEH76659.1"/>
    </source>
</evidence>
<proteinExistence type="predicted"/>
<gene>
    <name evidence="2" type="ORF">cyc_07054</name>
</gene>
<organism evidence="2 3">
    <name type="scientific">Cyclospora cayetanensis</name>
    <dbReference type="NCBI Taxonomy" id="88456"/>
    <lineage>
        <taxon>Eukaryota</taxon>
        <taxon>Sar</taxon>
        <taxon>Alveolata</taxon>
        <taxon>Apicomplexa</taxon>
        <taxon>Conoidasida</taxon>
        <taxon>Coccidia</taxon>
        <taxon>Eucoccidiorida</taxon>
        <taxon>Eimeriorina</taxon>
        <taxon>Eimeriidae</taxon>
        <taxon>Cyclospora</taxon>
    </lineage>
</organism>
<evidence type="ECO:0000313" key="3">
    <source>
        <dbReference type="Proteomes" id="UP000095192"/>
    </source>
</evidence>
<dbReference type="Pfam" id="PF12314">
    <property type="entry name" value="IMCp"/>
    <property type="match status" value="1"/>
</dbReference>
<dbReference type="FunCoup" id="A0A1D3CZS9">
    <property type="interactions" value="6"/>
</dbReference>
<protein>
    <submittedName>
        <fullName evidence="2">Articulin family related protein</fullName>
    </submittedName>
</protein>
<accession>A0A1D3CZS9</accession>
<feature type="region of interest" description="Disordered" evidence="1">
    <location>
        <begin position="531"/>
        <end position="553"/>
    </location>
</feature>